<dbReference type="Gene3D" id="3.30.200.20">
    <property type="entry name" value="Phosphorylase Kinase, domain 1"/>
    <property type="match status" value="1"/>
</dbReference>
<dbReference type="Gene3D" id="3.90.1200.10">
    <property type="match status" value="1"/>
</dbReference>
<dbReference type="Proteomes" id="UP000310158">
    <property type="component" value="Unassembled WGS sequence"/>
</dbReference>
<keyword evidence="3" id="KW-1185">Reference proteome</keyword>
<comment type="caution">
    <text evidence="2">The sequence shown here is derived from an EMBL/GenBank/DDBJ whole genome shotgun (WGS) entry which is preliminary data.</text>
</comment>
<reference evidence="2 3" key="1">
    <citation type="submission" date="2019-02" db="EMBL/GenBank/DDBJ databases">
        <title>Genome sequencing of the rare red list fungi Bondarzewia mesenterica.</title>
        <authorList>
            <person name="Buettner E."/>
            <person name="Kellner H."/>
        </authorList>
    </citation>
    <scope>NUCLEOTIDE SEQUENCE [LARGE SCALE GENOMIC DNA]</scope>
    <source>
        <strain evidence="2 3">DSM 108281</strain>
    </source>
</reference>
<organism evidence="2 3">
    <name type="scientific">Bondarzewia mesenterica</name>
    <dbReference type="NCBI Taxonomy" id="1095465"/>
    <lineage>
        <taxon>Eukaryota</taxon>
        <taxon>Fungi</taxon>
        <taxon>Dikarya</taxon>
        <taxon>Basidiomycota</taxon>
        <taxon>Agaricomycotina</taxon>
        <taxon>Agaricomycetes</taxon>
        <taxon>Russulales</taxon>
        <taxon>Bondarzewiaceae</taxon>
        <taxon>Bondarzewia</taxon>
    </lineage>
</organism>
<dbReference type="OrthoDB" id="191037at2759"/>
<evidence type="ECO:0000259" key="1">
    <source>
        <dbReference type="Pfam" id="PF01636"/>
    </source>
</evidence>
<gene>
    <name evidence="2" type="ORF">EW146_g1773</name>
</gene>
<evidence type="ECO:0000313" key="3">
    <source>
        <dbReference type="Proteomes" id="UP000310158"/>
    </source>
</evidence>
<feature type="domain" description="Aminoglycoside phosphotransferase" evidence="1">
    <location>
        <begin position="76"/>
        <end position="301"/>
    </location>
</feature>
<dbReference type="EMBL" id="SGPL01000047">
    <property type="protein sequence ID" value="THH19363.1"/>
    <property type="molecule type" value="Genomic_DNA"/>
</dbReference>
<dbReference type="SUPFAM" id="SSF56112">
    <property type="entry name" value="Protein kinase-like (PK-like)"/>
    <property type="match status" value="1"/>
</dbReference>
<dbReference type="InterPro" id="IPR052898">
    <property type="entry name" value="ACAD10-like"/>
</dbReference>
<dbReference type="InterPro" id="IPR011009">
    <property type="entry name" value="Kinase-like_dom_sf"/>
</dbReference>
<accession>A0A4V3XFZ1</accession>
<dbReference type="Pfam" id="PF01636">
    <property type="entry name" value="APH"/>
    <property type="match status" value="1"/>
</dbReference>
<dbReference type="CDD" id="cd05154">
    <property type="entry name" value="ACAD10_11_N-like"/>
    <property type="match status" value="1"/>
</dbReference>
<dbReference type="PANTHER" id="PTHR47829">
    <property type="entry name" value="HYDROLASE, PUTATIVE (AFU_ORTHOLOGUE AFUA_1G12880)-RELATED"/>
    <property type="match status" value="1"/>
</dbReference>
<dbReference type="PANTHER" id="PTHR47829:SF1">
    <property type="entry name" value="HAD FAMILY PHOSPHATASE"/>
    <property type="match status" value="1"/>
</dbReference>
<dbReference type="AlphaFoldDB" id="A0A4V3XFZ1"/>
<dbReference type="InterPro" id="IPR041726">
    <property type="entry name" value="ACAD10_11_N"/>
</dbReference>
<dbReference type="InterPro" id="IPR002575">
    <property type="entry name" value="Aminoglycoside_PTrfase"/>
</dbReference>
<sequence>MDPCPLNLTKSHRDFCAVGKGFGELRLPRIAVPTLTALPSKKIGGEIGEVRAAINLERLNAYLTEKVPSIKAPVEVKQFKFGQSNPTYFLTDARGNRFVLRKKPAGQLLSKTAHQIEREYIVLRAIHKHNTNPSTSPSQRVPVPEPIILCEENAVIGTPFYIMEFLDGRIFTDVRMLEVPPDDRRECWLSAVRALTALSSLEPIKSLTAISIAQSEAVDVESHKPTGKIPQFDEMIQWYRRNLPDERKTGLRIVHGDYKLDNMVFHPTENRVIGILDWELCTLGSPLADLANMTIPWSIDLSKVPGGDSVTQFSLLRGFKNTTKDVPITLEDLERKYCHLTNQPYPIKEMVFVRSWMLFRLAIISQGIAARYARRQASSEKAFIQGQMFPVIGGLARAVLEDAGESIGTRSKL</sequence>
<protein>
    <recommendedName>
        <fullName evidence="1">Aminoglycoside phosphotransferase domain-containing protein</fullName>
    </recommendedName>
</protein>
<name>A0A4V3XFZ1_9AGAM</name>
<evidence type="ECO:0000313" key="2">
    <source>
        <dbReference type="EMBL" id="THH19363.1"/>
    </source>
</evidence>
<proteinExistence type="predicted"/>